<dbReference type="Proteomes" id="UP000663880">
    <property type="component" value="Unassembled WGS sequence"/>
</dbReference>
<proteinExistence type="predicted"/>
<dbReference type="EMBL" id="CAJOBZ010000002">
    <property type="protein sequence ID" value="CAF4763239.1"/>
    <property type="molecule type" value="Genomic_DNA"/>
</dbReference>
<reference evidence="2" key="1">
    <citation type="submission" date="2021-02" db="EMBL/GenBank/DDBJ databases">
        <authorList>
            <person name="Steward A R."/>
        </authorList>
    </citation>
    <scope>NUCLEOTIDE SEQUENCE</scope>
</reference>
<sequence length="207" mass="24198">MIIVLLLLLAKPIKSSLLSRVKNRYEYLPHEDADFGSDDLYEFVSTNDFLPEPKNIVPKLYDLNPNSFKQRKTTMHEIPYSFDKIRKTMENEEIFEEARQTIHDKITLKHRKTLEDKLNIQNVTDKLNILNKHIYDVETYVSLNNNYSTEIYLKVGSNSTAIPISLEWRPTKNMSIDTTDKRRKTFASLFPTRRNLDTITGALQSPD</sequence>
<feature type="signal peptide" evidence="1">
    <location>
        <begin position="1"/>
        <end position="15"/>
    </location>
</feature>
<feature type="chain" id="PRO_5032802694" evidence="1">
    <location>
        <begin position="16"/>
        <end position="207"/>
    </location>
</feature>
<keyword evidence="1" id="KW-0732">Signal</keyword>
<comment type="caution">
    <text evidence="2">The sequence shown here is derived from an EMBL/GenBank/DDBJ whole genome shotgun (WGS) entry which is preliminary data.</text>
</comment>
<evidence type="ECO:0000256" key="1">
    <source>
        <dbReference type="SAM" id="SignalP"/>
    </source>
</evidence>
<protein>
    <submittedName>
        <fullName evidence="2">Uncharacterized protein</fullName>
    </submittedName>
</protein>
<gene>
    <name evidence="2" type="ORF">PMACD_LOCUS1421</name>
</gene>
<evidence type="ECO:0000313" key="2">
    <source>
        <dbReference type="EMBL" id="CAF4763239.1"/>
    </source>
</evidence>
<evidence type="ECO:0000313" key="3">
    <source>
        <dbReference type="Proteomes" id="UP000663880"/>
    </source>
</evidence>
<name>A0A821M669_9NEOP</name>
<organism evidence="2 3">
    <name type="scientific">Pieris macdunnoughi</name>
    <dbReference type="NCBI Taxonomy" id="345717"/>
    <lineage>
        <taxon>Eukaryota</taxon>
        <taxon>Metazoa</taxon>
        <taxon>Ecdysozoa</taxon>
        <taxon>Arthropoda</taxon>
        <taxon>Hexapoda</taxon>
        <taxon>Insecta</taxon>
        <taxon>Pterygota</taxon>
        <taxon>Neoptera</taxon>
        <taxon>Endopterygota</taxon>
        <taxon>Lepidoptera</taxon>
        <taxon>Glossata</taxon>
        <taxon>Ditrysia</taxon>
        <taxon>Papilionoidea</taxon>
        <taxon>Pieridae</taxon>
        <taxon>Pierinae</taxon>
        <taxon>Pieris</taxon>
    </lineage>
</organism>
<dbReference type="AlphaFoldDB" id="A0A821M669"/>
<accession>A0A821M669</accession>
<keyword evidence="3" id="KW-1185">Reference proteome</keyword>